<keyword evidence="2" id="KW-1185">Reference proteome</keyword>
<reference evidence="1 2" key="1">
    <citation type="submission" date="2014-06" db="EMBL/GenBank/DDBJ databases">
        <title>Evolutionary Origins and Diversification of the Mycorrhizal Mutualists.</title>
        <authorList>
            <consortium name="DOE Joint Genome Institute"/>
            <consortium name="Mycorrhizal Genomics Consortium"/>
            <person name="Kohler A."/>
            <person name="Kuo A."/>
            <person name="Nagy L.G."/>
            <person name="Floudas D."/>
            <person name="Copeland A."/>
            <person name="Barry K.W."/>
            <person name="Cichocki N."/>
            <person name="Veneault-Fourrey C."/>
            <person name="LaButti K."/>
            <person name="Lindquist E.A."/>
            <person name="Lipzen A."/>
            <person name="Lundell T."/>
            <person name="Morin E."/>
            <person name="Murat C."/>
            <person name="Riley R."/>
            <person name="Ohm R."/>
            <person name="Sun H."/>
            <person name="Tunlid A."/>
            <person name="Henrissat B."/>
            <person name="Grigoriev I.V."/>
            <person name="Hibbett D.S."/>
            <person name="Martin F."/>
        </authorList>
    </citation>
    <scope>NUCLEOTIDE SEQUENCE [LARGE SCALE GENOMIC DNA]</scope>
    <source>
        <strain evidence="1 2">SS14</strain>
    </source>
</reference>
<organism evidence="1 2">
    <name type="scientific">Sphaerobolus stellatus (strain SS14)</name>
    <dbReference type="NCBI Taxonomy" id="990650"/>
    <lineage>
        <taxon>Eukaryota</taxon>
        <taxon>Fungi</taxon>
        <taxon>Dikarya</taxon>
        <taxon>Basidiomycota</taxon>
        <taxon>Agaricomycotina</taxon>
        <taxon>Agaricomycetes</taxon>
        <taxon>Phallomycetidae</taxon>
        <taxon>Geastrales</taxon>
        <taxon>Sphaerobolaceae</taxon>
        <taxon>Sphaerobolus</taxon>
    </lineage>
</organism>
<accession>A0A0C9TUL6</accession>
<proteinExistence type="predicted"/>
<gene>
    <name evidence="1" type="ORF">M422DRAFT_89339</name>
</gene>
<dbReference type="EMBL" id="KN837410">
    <property type="protein sequence ID" value="KIJ25529.1"/>
    <property type="molecule type" value="Genomic_DNA"/>
</dbReference>
<sequence>GLDSLYQEVFASARISAAEFLNSAGILLTLYKPLSLQELAEMLNQKPGKLLSILQEFHAIISIPEDVKSKMPITFFHTSLQDYLTDHKRSGNYFVNMNKQHAS</sequence>
<dbReference type="Proteomes" id="UP000054279">
    <property type="component" value="Unassembled WGS sequence"/>
</dbReference>
<evidence type="ECO:0000313" key="1">
    <source>
        <dbReference type="EMBL" id="KIJ25529.1"/>
    </source>
</evidence>
<feature type="non-terminal residue" evidence="1">
    <location>
        <position position="103"/>
    </location>
</feature>
<evidence type="ECO:0000313" key="2">
    <source>
        <dbReference type="Proteomes" id="UP000054279"/>
    </source>
</evidence>
<dbReference type="AlphaFoldDB" id="A0A0C9TUL6"/>
<protein>
    <submittedName>
        <fullName evidence="1">Uncharacterized protein</fullName>
    </submittedName>
</protein>
<dbReference type="HOGENOM" id="CLU_2270276_0_0_1"/>
<feature type="non-terminal residue" evidence="1">
    <location>
        <position position="1"/>
    </location>
</feature>
<name>A0A0C9TUL6_SPHS4</name>
<dbReference type="OrthoDB" id="3262196at2759"/>